<protein>
    <submittedName>
        <fullName evidence="1">Phytoene dehydrogenase and related proteins-like</fullName>
    </submittedName>
</protein>
<dbReference type="GO" id="GO:0016116">
    <property type="term" value="P:carotenoid metabolic process"/>
    <property type="evidence" value="ECO:0007669"/>
    <property type="project" value="InterPro"/>
</dbReference>
<gene>
    <name evidence="1" type="ORF">HELGO_WM12614</name>
</gene>
<evidence type="ECO:0000313" key="1">
    <source>
        <dbReference type="EMBL" id="CAA6800979.1"/>
    </source>
</evidence>
<name>A0A6S6S8Z8_9BACT</name>
<sequence>MKMYDVIVVGSGIGGTLFASLNHKKHDLLLFEKDNNLGGCSSTFKRFNNYYNTGATTFVGYEEGHIVKRFFDEVDYKPNLIQTKVGVRIVQDEKEVDRVQDFESFLENIEKTYPNANNRHFWATIKEIDEKFWELKKLYYAKYSWSAYKQSIACVTEILKTYKDQLFMSADGFIKKSLGEISSEYQAFIDAQLLITLQTKSKELSLLTMALGLAYPFHKTYYVQGGIGELIEGLLKDVPYKKNEGILEIKRHADYYEVHSTKGIYHTKNVVLNSTIYQSSQLFDDKAIKKYYKKFKFNDQSAFVLYLKVKSKADFLHHYQIILDKQIPNSISNSFFVSFSDKDDEKLSKDGYSITISTHTKASIWEGLSKKEYETKKLLTQEHITRAFLNYFDTIQEEDISRAFSSTAKTFQSYIGRQNCGGEALKIKNILSIPTCTTPFKGLYNIGDTVFAGQGWAGVALGVDVLNKEFNNG</sequence>
<dbReference type="InterPro" id="IPR036188">
    <property type="entry name" value="FAD/NAD-bd_sf"/>
</dbReference>
<proteinExistence type="predicted"/>
<reference evidence="1" key="1">
    <citation type="submission" date="2020-01" db="EMBL/GenBank/DDBJ databases">
        <authorList>
            <person name="Meier V. D."/>
            <person name="Meier V D."/>
        </authorList>
    </citation>
    <scope>NUCLEOTIDE SEQUENCE</scope>
    <source>
        <strain evidence="1">HLG_WM_MAG_06</strain>
    </source>
</reference>
<dbReference type="SUPFAM" id="SSF51905">
    <property type="entry name" value="FAD/NAD(P)-binding domain"/>
    <property type="match status" value="1"/>
</dbReference>
<dbReference type="Gene3D" id="3.50.50.60">
    <property type="entry name" value="FAD/NAD(P)-binding domain"/>
    <property type="match status" value="1"/>
</dbReference>
<dbReference type="EMBL" id="CACVAP010000032">
    <property type="protein sequence ID" value="CAA6800979.1"/>
    <property type="molecule type" value="Genomic_DNA"/>
</dbReference>
<dbReference type="PANTHER" id="PTHR46313">
    <property type="match status" value="1"/>
</dbReference>
<dbReference type="AlphaFoldDB" id="A0A6S6S8Z8"/>
<organism evidence="1">
    <name type="scientific">uncultured Sulfurovum sp</name>
    <dbReference type="NCBI Taxonomy" id="269237"/>
    <lineage>
        <taxon>Bacteria</taxon>
        <taxon>Pseudomonadati</taxon>
        <taxon>Campylobacterota</taxon>
        <taxon>Epsilonproteobacteria</taxon>
        <taxon>Campylobacterales</taxon>
        <taxon>Sulfurovaceae</taxon>
        <taxon>Sulfurovum</taxon>
        <taxon>environmental samples</taxon>
    </lineage>
</organism>
<dbReference type="PANTHER" id="PTHR46313:SF3">
    <property type="entry name" value="PROLYCOPENE ISOMERASE, CHLOROPLASTIC"/>
    <property type="match status" value="1"/>
</dbReference>
<dbReference type="Pfam" id="PF13450">
    <property type="entry name" value="NAD_binding_8"/>
    <property type="match status" value="1"/>
</dbReference>
<dbReference type="Gene3D" id="3.90.660.50">
    <property type="match status" value="1"/>
</dbReference>
<accession>A0A6S6S8Z8</accession>
<dbReference type="InterPro" id="IPR045892">
    <property type="entry name" value="CrtISO-like"/>
</dbReference>